<feature type="region of interest" description="Disordered" evidence="2">
    <location>
        <begin position="1"/>
        <end position="147"/>
    </location>
</feature>
<dbReference type="AlphaFoldDB" id="A0AAD6A3H9"/>
<accession>A0AAD6A3H9</accession>
<reference evidence="4 5" key="1">
    <citation type="journal article" date="2022" name="Cell">
        <title>Repeat-based holocentromeres influence genome architecture and karyotype evolution.</title>
        <authorList>
            <person name="Hofstatter P.G."/>
            <person name="Thangavel G."/>
            <person name="Lux T."/>
            <person name="Neumann P."/>
            <person name="Vondrak T."/>
            <person name="Novak P."/>
            <person name="Zhang M."/>
            <person name="Costa L."/>
            <person name="Castellani M."/>
            <person name="Scott A."/>
            <person name="Toegelov H."/>
            <person name="Fuchs J."/>
            <person name="Mata-Sucre Y."/>
            <person name="Dias Y."/>
            <person name="Vanzela A.L.L."/>
            <person name="Huettel B."/>
            <person name="Almeida C.C.S."/>
            <person name="Simkova H."/>
            <person name="Souza G."/>
            <person name="Pedrosa-Harand A."/>
            <person name="Macas J."/>
            <person name="Mayer K.F.X."/>
            <person name="Houben A."/>
            <person name="Marques A."/>
        </authorList>
    </citation>
    <scope>NUCLEOTIDE SEQUENCE [LARGE SCALE GENOMIC DNA]</scope>
    <source>
        <strain evidence="4">RhyTen1mFocal</strain>
    </source>
</reference>
<evidence type="ECO:0000256" key="2">
    <source>
        <dbReference type="SAM" id="MobiDB-lite"/>
    </source>
</evidence>
<dbReference type="Proteomes" id="UP001210211">
    <property type="component" value="Unassembled WGS sequence"/>
</dbReference>
<comment type="caution">
    <text evidence="4">The sequence shown here is derived from an EMBL/GenBank/DDBJ whole genome shotgun (WGS) entry which is preliminary data.</text>
</comment>
<organism evidence="4 5">
    <name type="scientific">Rhynchospora tenuis</name>
    <dbReference type="NCBI Taxonomy" id="198213"/>
    <lineage>
        <taxon>Eukaryota</taxon>
        <taxon>Viridiplantae</taxon>
        <taxon>Streptophyta</taxon>
        <taxon>Embryophyta</taxon>
        <taxon>Tracheophyta</taxon>
        <taxon>Spermatophyta</taxon>
        <taxon>Magnoliopsida</taxon>
        <taxon>Liliopsida</taxon>
        <taxon>Poales</taxon>
        <taxon>Cyperaceae</taxon>
        <taxon>Cyperoideae</taxon>
        <taxon>Rhynchosporeae</taxon>
        <taxon>Rhynchospora</taxon>
    </lineage>
</organism>
<evidence type="ECO:0000313" key="4">
    <source>
        <dbReference type="EMBL" id="KAJ3708818.1"/>
    </source>
</evidence>
<dbReference type="InterPro" id="IPR013761">
    <property type="entry name" value="SAM/pointed_sf"/>
</dbReference>
<dbReference type="Pfam" id="PF00536">
    <property type="entry name" value="SAM_1"/>
    <property type="match status" value="1"/>
</dbReference>
<name>A0AAD6A3H9_9POAL</name>
<dbReference type="InterPro" id="IPR001660">
    <property type="entry name" value="SAM"/>
</dbReference>
<dbReference type="FunFam" id="1.10.150.50:FF:000054">
    <property type="entry name" value="Sterile alpha motif domain-containing protein"/>
    <property type="match status" value="1"/>
</dbReference>
<feature type="domain" description="SAM" evidence="3">
    <location>
        <begin position="143"/>
        <end position="197"/>
    </location>
</feature>
<gene>
    <name evidence="4" type="ORF">LUZ61_012523</name>
</gene>
<feature type="compositionally biased region" description="Basic and acidic residues" evidence="2">
    <location>
        <begin position="62"/>
        <end position="88"/>
    </location>
</feature>
<evidence type="ECO:0000256" key="1">
    <source>
        <dbReference type="ARBA" id="ARBA00022737"/>
    </source>
</evidence>
<protein>
    <recommendedName>
        <fullName evidence="3">SAM domain-containing protein</fullName>
    </recommendedName>
</protein>
<feature type="compositionally biased region" description="Basic and acidic residues" evidence="2">
    <location>
        <begin position="39"/>
        <end position="49"/>
    </location>
</feature>
<keyword evidence="5" id="KW-1185">Reference proteome</keyword>
<dbReference type="SUPFAM" id="SSF47769">
    <property type="entry name" value="SAM/Pointed domain"/>
    <property type="match status" value="1"/>
</dbReference>
<evidence type="ECO:0000313" key="5">
    <source>
        <dbReference type="Proteomes" id="UP001210211"/>
    </source>
</evidence>
<keyword evidence="1" id="KW-0677">Repeat</keyword>
<dbReference type="Gene3D" id="1.10.150.50">
    <property type="entry name" value="Transcription Factor, Ets-1"/>
    <property type="match status" value="1"/>
</dbReference>
<sequence>MYADQITTGRKRSIRDRIDGDSTGDFARGRNNGSKRLRQTNEKWKHDLFQDQGKSQSSKAIGPRDLRLKLQKKEEKQTSGVRDLREKLSGVATSRPQKAEPAAAPIRPKPVSEITKPARYNPAVEATQAVPKPASSKEPLKQPETPSVDSFLRSLGLEKYSLTFQAEEVDMTALVHMTDADLKALGVPMGPRKKILLALESKA</sequence>
<dbReference type="PANTHER" id="PTHR10627">
    <property type="entry name" value="SCP160"/>
    <property type="match status" value="1"/>
</dbReference>
<dbReference type="PANTHER" id="PTHR10627:SF74">
    <property type="entry name" value="OS08G0526500 PROTEIN"/>
    <property type="match status" value="1"/>
</dbReference>
<dbReference type="SMART" id="SM00454">
    <property type="entry name" value="SAM"/>
    <property type="match status" value="1"/>
</dbReference>
<proteinExistence type="predicted"/>
<dbReference type="PROSITE" id="PS50105">
    <property type="entry name" value="SAM_DOMAIN"/>
    <property type="match status" value="1"/>
</dbReference>
<dbReference type="EMBL" id="JAMRDG010000001">
    <property type="protein sequence ID" value="KAJ3708818.1"/>
    <property type="molecule type" value="Genomic_DNA"/>
</dbReference>
<evidence type="ECO:0000259" key="3">
    <source>
        <dbReference type="PROSITE" id="PS50105"/>
    </source>
</evidence>